<organism evidence="1 2">
    <name type="scientific">Streptomyces griseoaurantiacus</name>
    <dbReference type="NCBI Taxonomy" id="68213"/>
    <lineage>
        <taxon>Bacteria</taxon>
        <taxon>Bacillati</taxon>
        <taxon>Actinomycetota</taxon>
        <taxon>Actinomycetes</taxon>
        <taxon>Kitasatosporales</taxon>
        <taxon>Streptomycetaceae</taxon>
        <taxon>Streptomyces</taxon>
        <taxon>Streptomyces aurantiacus group</taxon>
    </lineage>
</organism>
<gene>
    <name evidence="1" type="ORF">OHN36_08525</name>
</gene>
<dbReference type="Proteomes" id="UP001432161">
    <property type="component" value="Chromosome"/>
</dbReference>
<keyword evidence="2" id="KW-1185">Reference proteome</keyword>
<evidence type="ECO:0008006" key="3">
    <source>
        <dbReference type="Google" id="ProtNLM"/>
    </source>
</evidence>
<dbReference type="EMBL" id="CP108330">
    <property type="protein sequence ID" value="WUR37226.1"/>
    <property type="molecule type" value="Genomic_DNA"/>
</dbReference>
<accession>A0ABZ1UXW1</accession>
<reference evidence="1" key="1">
    <citation type="submission" date="2022-10" db="EMBL/GenBank/DDBJ databases">
        <title>The complete genomes of actinobacterial strains from the NBC collection.</title>
        <authorList>
            <person name="Joergensen T.S."/>
            <person name="Alvarez Arevalo M."/>
            <person name="Sterndorff E.B."/>
            <person name="Faurdal D."/>
            <person name="Vuksanovic O."/>
            <person name="Mourched A.-S."/>
            <person name="Charusanti P."/>
            <person name="Shaw S."/>
            <person name="Blin K."/>
            <person name="Weber T."/>
        </authorList>
    </citation>
    <scope>NUCLEOTIDE SEQUENCE</scope>
    <source>
        <strain evidence="1">NBC_00489</strain>
    </source>
</reference>
<evidence type="ECO:0000313" key="2">
    <source>
        <dbReference type="Proteomes" id="UP001432161"/>
    </source>
</evidence>
<proteinExistence type="predicted"/>
<evidence type="ECO:0000313" key="1">
    <source>
        <dbReference type="EMBL" id="WUR37226.1"/>
    </source>
</evidence>
<sequence length="427" mass="46274">MTDTELALGLSRHLSVYQMGPERAALEQLEFAGWTFDVAFRLQGSTTSSAGRVKAIGLDVGLGTRNLRDVISTMEALGWITAVRDKDGQLVSITESIPAAGDLILAAPKLFNVLMVGPVERAALALLRATTLQPLLEQDALQSAVTAEGVQGHDQAAEDALRHLTHTGLIRRVVADDGREVLYNPNVWTQGDDSVAKAALRAVDARATVEVTALLEEVALNPGLPESHVQSTEAKWVDFAVSQNLVQRSVIQTSEDAERGFLFTPHVRRDPFGGTAGDASGHVRQLVGSMIYAATFAKYKLHSPEVFLRALINRGVAGHTSNVGTDYPMLEKAGVVKVVQGYEAGKYRLQLLQQEVAQDALQMLDAREGTGTEKADAAALRAQRSYRHVEQERARLALTSDVDKVEEARLIAALREVPVNRMMGGRK</sequence>
<protein>
    <recommendedName>
        <fullName evidence="3">TIGR02678 family protein</fullName>
    </recommendedName>
</protein>
<name>A0ABZ1UXW1_9ACTN</name>